<proteinExistence type="predicted"/>
<dbReference type="SUPFAM" id="SSF53448">
    <property type="entry name" value="Nucleotide-diphospho-sugar transferases"/>
    <property type="match status" value="1"/>
</dbReference>
<name>A0ABS9J0L3_9FLAO</name>
<dbReference type="Proteomes" id="UP000829517">
    <property type="component" value="Unassembled WGS sequence"/>
</dbReference>
<evidence type="ECO:0000313" key="1">
    <source>
        <dbReference type="EMBL" id="MCF8713975.1"/>
    </source>
</evidence>
<evidence type="ECO:0000313" key="2">
    <source>
        <dbReference type="Proteomes" id="UP000829517"/>
    </source>
</evidence>
<comment type="caution">
    <text evidence="1">The sequence shown here is derived from an EMBL/GenBank/DDBJ whole genome shotgun (WGS) entry which is preliminary data.</text>
</comment>
<dbReference type="PANTHER" id="PTHR36529:SF1">
    <property type="entry name" value="GLYCOSYLTRANSFERASE"/>
    <property type="match status" value="1"/>
</dbReference>
<dbReference type="PANTHER" id="PTHR36529">
    <property type="entry name" value="SLL1095 PROTEIN"/>
    <property type="match status" value="1"/>
</dbReference>
<reference evidence="1 2" key="1">
    <citation type="submission" date="2021-01" db="EMBL/GenBank/DDBJ databases">
        <title>Genome sequencing of Joostella atrarenae M1-2 (= KCTC 23194).</title>
        <authorList>
            <person name="Zakaria M.R."/>
            <person name="Lam M.Q."/>
            <person name="Chong C.S."/>
        </authorList>
    </citation>
    <scope>NUCLEOTIDE SEQUENCE [LARGE SCALE GENOMIC DNA]</scope>
    <source>
        <strain evidence="1 2">M1-2</strain>
    </source>
</reference>
<dbReference type="InterPro" id="IPR029044">
    <property type="entry name" value="Nucleotide-diphossugar_trans"/>
</dbReference>
<sequence>MNNKNTLLIFTRNPKLGKVKTRLAKTIGDKKALEIYIFLLEHTAKVTRNSDCEKKVYYSEEMAENDIWETPPFDKKLQMGSDLGIRMMNAFKDSFSVGYEKAIVIGSDLYDITEKHIEEAFSKLDTNDVVIGPAQDGGYYLLGMKKLYPEIFQQKKWGTNTVLRDTLEDLKTVDVALLEELNDVDVYDDIKDHAAFEKFLKK</sequence>
<organism evidence="1 2">
    <name type="scientific">Joostella atrarenae</name>
    <dbReference type="NCBI Taxonomy" id="679257"/>
    <lineage>
        <taxon>Bacteria</taxon>
        <taxon>Pseudomonadati</taxon>
        <taxon>Bacteroidota</taxon>
        <taxon>Flavobacteriia</taxon>
        <taxon>Flavobacteriales</taxon>
        <taxon>Flavobacteriaceae</taxon>
        <taxon>Joostella</taxon>
    </lineage>
</organism>
<protein>
    <submittedName>
        <fullName evidence="1">TIGR04282 family arsenosugar biosynthesis glycosyltransferase</fullName>
    </submittedName>
</protein>
<dbReference type="RefSeq" id="WP_236957932.1">
    <property type="nucleotide sequence ID" value="NZ_JAETXX010000001.1"/>
</dbReference>
<dbReference type="Gene3D" id="3.90.550.10">
    <property type="entry name" value="Spore Coat Polysaccharide Biosynthesis Protein SpsA, Chain A"/>
    <property type="match status" value="1"/>
</dbReference>
<dbReference type="Pfam" id="PF09837">
    <property type="entry name" value="DUF2064"/>
    <property type="match status" value="1"/>
</dbReference>
<gene>
    <name evidence="1" type="ORF">JM658_03965</name>
</gene>
<dbReference type="NCBIfam" id="TIGR04282">
    <property type="entry name" value="glyco_like_cofC"/>
    <property type="match status" value="1"/>
</dbReference>
<keyword evidence="2" id="KW-1185">Reference proteome</keyword>
<dbReference type="InterPro" id="IPR018641">
    <property type="entry name" value="Trfase_1_rSAM/seldom-assoc"/>
</dbReference>
<dbReference type="EMBL" id="JAETXX010000001">
    <property type="protein sequence ID" value="MCF8713975.1"/>
    <property type="molecule type" value="Genomic_DNA"/>
</dbReference>
<accession>A0ABS9J0L3</accession>